<evidence type="ECO:0000313" key="2">
    <source>
        <dbReference type="EMBL" id="WUQ85839.1"/>
    </source>
</evidence>
<gene>
    <name evidence="2" type="ORF">OHA16_24445</name>
</gene>
<accession>A0ABZ1U4R8</accession>
<feature type="domain" description="DUF397" evidence="1">
    <location>
        <begin position="6"/>
        <end position="58"/>
    </location>
</feature>
<evidence type="ECO:0000313" key="3">
    <source>
        <dbReference type="Proteomes" id="UP001432222"/>
    </source>
</evidence>
<dbReference type="RefSeq" id="WP_328956523.1">
    <property type="nucleotide sequence ID" value="NZ_CP108110.1"/>
</dbReference>
<keyword evidence="3" id="KW-1185">Reference proteome</keyword>
<dbReference type="Pfam" id="PF04149">
    <property type="entry name" value="DUF397"/>
    <property type="match status" value="1"/>
</dbReference>
<dbReference type="InterPro" id="IPR007278">
    <property type="entry name" value="DUF397"/>
</dbReference>
<protein>
    <submittedName>
        <fullName evidence="2">DUF397 domain-containing protein</fullName>
    </submittedName>
</protein>
<sequence length="66" mass="6970">MSEILWQKSSFSGGDPGSACLELAHGVADQRLLRESDEMATVLAIDSAALRTLLLVVKAGGFDHLA</sequence>
<dbReference type="Proteomes" id="UP001432222">
    <property type="component" value="Chromosome"/>
</dbReference>
<name>A0ABZ1U4R8_9ACTN</name>
<reference evidence="2" key="1">
    <citation type="submission" date="2022-10" db="EMBL/GenBank/DDBJ databases">
        <title>The complete genomes of actinobacterial strains from the NBC collection.</title>
        <authorList>
            <person name="Joergensen T.S."/>
            <person name="Alvarez Arevalo M."/>
            <person name="Sterndorff E.B."/>
            <person name="Faurdal D."/>
            <person name="Vuksanovic O."/>
            <person name="Mourched A.-S."/>
            <person name="Charusanti P."/>
            <person name="Shaw S."/>
            <person name="Blin K."/>
            <person name="Weber T."/>
        </authorList>
    </citation>
    <scope>NUCLEOTIDE SEQUENCE</scope>
    <source>
        <strain evidence="2">NBC_00222</strain>
    </source>
</reference>
<organism evidence="2 3">
    <name type="scientific">Kitasatospora purpeofusca</name>
    <dbReference type="NCBI Taxonomy" id="67352"/>
    <lineage>
        <taxon>Bacteria</taxon>
        <taxon>Bacillati</taxon>
        <taxon>Actinomycetota</taxon>
        <taxon>Actinomycetes</taxon>
        <taxon>Kitasatosporales</taxon>
        <taxon>Streptomycetaceae</taxon>
        <taxon>Kitasatospora</taxon>
    </lineage>
</organism>
<proteinExistence type="predicted"/>
<evidence type="ECO:0000259" key="1">
    <source>
        <dbReference type="Pfam" id="PF04149"/>
    </source>
</evidence>
<dbReference type="EMBL" id="CP108110">
    <property type="protein sequence ID" value="WUQ85839.1"/>
    <property type="molecule type" value="Genomic_DNA"/>
</dbReference>